<keyword evidence="5" id="KW-0410">Iron transport</keyword>
<dbReference type="OrthoDB" id="9775095at2"/>
<feature type="signal peptide" evidence="16">
    <location>
        <begin position="1"/>
        <end position="19"/>
    </location>
</feature>
<comment type="subcellular location">
    <subcellularLocation>
        <location evidence="1 14">Cell outer membrane</location>
        <topology evidence="1 14">Multi-pass membrane protein</topology>
    </subcellularLocation>
</comment>
<evidence type="ECO:0000313" key="19">
    <source>
        <dbReference type="EMBL" id="TCD01402.1"/>
    </source>
</evidence>
<keyword evidence="6 14" id="KW-0812">Transmembrane</keyword>
<evidence type="ECO:0000256" key="3">
    <source>
        <dbReference type="ARBA" id="ARBA00022448"/>
    </source>
</evidence>
<feature type="domain" description="TonB-dependent receptor plug" evidence="18">
    <location>
        <begin position="128"/>
        <end position="228"/>
    </location>
</feature>
<dbReference type="GO" id="GO:0038023">
    <property type="term" value="F:signaling receptor activity"/>
    <property type="evidence" value="ECO:0007669"/>
    <property type="project" value="InterPro"/>
</dbReference>
<evidence type="ECO:0000256" key="2">
    <source>
        <dbReference type="ARBA" id="ARBA00009810"/>
    </source>
</evidence>
<evidence type="ECO:0000259" key="17">
    <source>
        <dbReference type="Pfam" id="PF00593"/>
    </source>
</evidence>
<dbReference type="GO" id="GO:0015891">
    <property type="term" value="P:siderophore transport"/>
    <property type="evidence" value="ECO:0007669"/>
    <property type="project" value="InterPro"/>
</dbReference>
<evidence type="ECO:0000256" key="10">
    <source>
        <dbReference type="ARBA" id="ARBA00023077"/>
    </source>
</evidence>
<sequence length="792" mass="88495">MRHLSILAFFIVIHQIASAQPHGTIVGKVTDSNSLPMSGVSIHCGETRIATLTDERGNFTLKMPEGNYRLAFSYVGFKQNEVMVEVSANTSTQIGIRLVASPSQMEEVVISTVKMQTTTVTPTRVQVLDVPQAISVMGQRMIRQQAAFDLTTLTRNVAGLTFTGNYSGAGSTQFFNARGFDLNETQNYRWNGMMVMNWGNHYADNIEQVEFLKGPASILIGDAAPGGVMNFVTKKPLADFSANLNLKTGSWKLLRPSLDITGPILRDRSLRYRLNTSLEKKDSFRDHVSSTIAFAAPAIAWDISSKLTLNLEAVFNNSKATDDAGLVSPDGTAKGLRTLPPSLYLGEPRRQYLYNNNHYFATLTYELTPLWRIKAMAFNGKTTNRPFGIWFDQPNTEGDFVRRGYGFYRNSANRSFSAEISGMFFTGKARHNVSLGLEYQSSSSRHTNGGELDSLDMANIFSPPGSRSTSLEPAESPLLPYQMIIKRKGIHLHDQVSLPGGRVFVYGGLRLGSTSQGNRYLPKEVGGTEYEGLADDVTDKFMVIPRFGLIFKPADNYSIYSSFSKGFEVNSPDIFAKNYLEYSSPPATTSDQLELGVKTSFMENRFGMTMAVFLINKKKPYGYVYLDPENPNFDEYNVYYQGHHRSQGIEFEMDGRLFPFLTTNGGLAIISTRVVNDPGYPSGNRLPNAPKFSFNYWINYEHPAFLKGFSASTGVFYQGNSYPGIDNDPNLLMPNAYTWDAAVGYQQRQIGVQLNLMNITNQISYLNPWQFNLFDVKPPRQMVITLNYKFGK</sequence>
<reference evidence="19 20" key="1">
    <citation type="submission" date="2019-02" db="EMBL/GenBank/DDBJ databases">
        <title>Pedobacter sp. RP-1-14 sp. nov., isolated from Arctic soil.</title>
        <authorList>
            <person name="Dahal R.H."/>
        </authorList>
    </citation>
    <scope>NUCLEOTIDE SEQUENCE [LARGE SCALE GENOMIC DNA]</scope>
    <source>
        <strain evidence="19 20">RP-1-14</strain>
    </source>
</reference>
<dbReference type="PANTHER" id="PTHR32552:SF68">
    <property type="entry name" value="FERRICHROME OUTER MEMBRANE TRANSPORTER_PHAGE RECEPTOR"/>
    <property type="match status" value="1"/>
</dbReference>
<keyword evidence="20" id="KW-1185">Reference proteome</keyword>
<evidence type="ECO:0000256" key="12">
    <source>
        <dbReference type="ARBA" id="ARBA00023170"/>
    </source>
</evidence>
<evidence type="ECO:0000256" key="14">
    <source>
        <dbReference type="PROSITE-ProRule" id="PRU01360"/>
    </source>
</evidence>
<evidence type="ECO:0000313" key="20">
    <source>
        <dbReference type="Proteomes" id="UP000293347"/>
    </source>
</evidence>
<keyword evidence="10 15" id="KW-0798">TonB box</keyword>
<evidence type="ECO:0000256" key="7">
    <source>
        <dbReference type="ARBA" id="ARBA00022729"/>
    </source>
</evidence>
<dbReference type="Gene3D" id="2.40.170.20">
    <property type="entry name" value="TonB-dependent receptor, beta-barrel domain"/>
    <property type="match status" value="1"/>
</dbReference>
<dbReference type="SUPFAM" id="SSF56935">
    <property type="entry name" value="Porins"/>
    <property type="match status" value="1"/>
</dbReference>
<gene>
    <name evidence="19" type="ORF">EZ437_11695</name>
</gene>
<dbReference type="EMBL" id="SJSL01000002">
    <property type="protein sequence ID" value="TCD01402.1"/>
    <property type="molecule type" value="Genomic_DNA"/>
</dbReference>
<dbReference type="InterPro" id="IPR036942">
    <property type="entry name" value="Beta-barrel_TonB_sf"/>
</dbReference>
<proteinExistence type="inferred from homology"/>
<dbReference type="AlphaFoldDB" id="A0A4R0NKU6"/>
<dbReference type="InterPro" id="IPR008969">
    <property type="entry name" value="CarboxyPept-like_regulatory"/>
</dbReference>
<evidence type="ECO:0000256" key="11">
    <source>
        <dbReference type="ARBA" id="ARBA00023136"/>
    </source>
</evidence>
<keyword evidence="4 14" id="KW-1134">Transmembrane beta strand</keyword>
<feature type="domain" description="TonB-dependent receptor-like beta-barrel" evidence="17">
    <location>
        <begin position="301"/>
        <end position="759"/>
    </location>
</feature>
<dbReference type="InterPro" id="IPR000531">
    <property type="entry name" value="Beta-barrel_TonB"/>
</dbReference>
<dbReference type="Pfam" id="PF13715">
    <property type="entry name" value="CarbopepD_reg_2"/>
    <property type="match status" value="1"/>
</dbReference>
<dbReference type="InterPro" id="IPR012910">
    <property type="entry name" value="Plug_dom"/>
</dbReference>
<evidence type="ECO:0000259" key="18">
    <source>
        <dbReference type="Pfam" id="PF07715"/>
    </source>
</evidence>
<accession>A0A4R0NKU6</accession>
<keyword evidence="11 14" id="KW-0472">Membrane</keyword>
<evidence type="ECO:0000256" key="15">
    <source>
        <dbReference type="RuleBase" id="RU003357"/>
    </source>
</evidence>
<evidence type="ECO:0000256" key="6">
    <source>
        <dbReference type="ARBA" id="ARBA00022692"/>
    </source>
</evidence>
<dbReference type="GO" id="GO:0015344">
    <property type="term" value="F:siderophore uptake transmembrane transporter activity"/>
    <property type="evidence" value="ECO:0007669"/>
    <property type="project" value="TreeGrafter"/>
</dbReference>
<comment type="similarity">
    <text evidence="2 14 15">Belongs to the TonB-dependent receptor family.</text>
</comment>
<keyword evidence="9" id="KW-0406">Ion transport</keyword>
<dbReference type="PROSITE" id="PS52016">
    <property type="entry name" value="TONB_DEPENDENT_REC_3"/>
    <property type="match status" value="1"/>
</dbReference>
<keyword evidence="7 16" id="KW-0732">Signal</keyword>
<dbReference type="Gene3D" id="2.60.40.1120">
    <property type="entry name" value="Carboxypeptidase-like, regulatory domain"/>
    <property type="match status" value="1"/>
</dbReference>
<dbReference type="SUPFAM" id="SSF49464">
    <property type="entry name" value="Carboxypeptidase regulatory domain-like"/>
    <property type="match status" value="1"/>
</dbReference>
<dbReference type="Proteomes" id="UP000293347">
    <property type="component" value="Unassembled WGS sequence"/>
</dbReference>
<comment type="caution">
    <text evidence="19">The sequence shown here is derived from an EMBL/GenBank/DDBJ whole genome shotgun (WGS) entry which is preliminary data.</text>
</comment>
<keyword evidence="12 19" id="KW-0675">Receptor</keyword>
<protein>
    <submittedName>
        <fullName evidence="19">TonB-dependent siderophore receptor</fullName>
    </submittedName>
</protein>
<feature type="chain" id="PRO_5020223694" evidence="16">
    <location>
        <begin position="20"/>
        <end position="792"/>
    </location>
</feature>
<organism evidence="19 20">
    <name type="scientific">Pedobacter psychroterrae</name>
    <dbReference type="NCBI Taxonomy" id="2530453"/>
    <lineage>
        <taxon>Bacteria</taxon>
        <taxon>Pseudomonadati</taxon>
        <taxon>Bacteroidota</taxon>
        <taxon>Sphingobacteriia</taxon>
        <taxon>Sphingobacteriales</taxon>
        <taxon>Sphingobacteriaceae</taxon>
        <taxon>Pedobacter</taxon>
    </lineage>
</organism>
<evidence type="ECO:0000256" key="8">
    <source>
        <dbReference type="ARBA" id="ARBA00023004"/>
    </source>
</evidence>
<evidence type="ECO:0000256" key="16">
    <source>
        <dbReference type="SAM" id="SignalP"/>
    </source>
</evidence>
<dbReference type="GO" id="GO:0009279">
    <property type="term" value="C:cell outer membrane"/>
    <property type="evidence" value="ECO:0007669"/>
    <property type="project" value="UniProtKB-SubCell"/>
</dbReference>
<dbReference type="CDD" id="cd01347">
    <property type="entry name" value="ligand_gated_channel"/>
    <property type="match status" value="1"/>
</dbReference>
<keyword evidence="8" id="KW-0408">Iron</keyword>
<keyword evidence="13 14" id="KW-0998">Cell outer membrane</keyword>
<evidence type="ECO:0000256" key="13">
    <source>
        <dbReference type="ARBA" id="ARBA00023237"/>
    </source>
</evidence>
<dbReference type="Pfam" id="PF00593">
    <property type="entry name" value="TonB_dep_Rec_b-barrel"/>
    <property type="match status" value="1"/>
</dbReference>
<dbReference type="RefSeq" id="WP_131596189.1">
    <property type="nucleotide sequence ID" value="NZ_SJSL01000002.1"/>
</dbReference>
<evidence type="ECO:0000256" key="5">
    <source>
        <dbReference type="ARBA" id="ARBA00022496"/>
    </source>
</evidence>
<dbReference type="NCBIfam" id="TIGR01783">
    <property type="entry name" value="TonB-siderophor"/>
    <property type="match status" value="1"/>
</dbReference>
<dbReference type="Gene3D" id="2.170.130.10">
    <property type="entry name" value="TonB-dependent receptor, plug domain"/>
    <property type="match status" value="1"/>
</dbReference>
<dbReference type="InterPro" id="IPR037066">
    <property type="entry name" value="Plug_dom_sf"/>
</dbReference>
<keyword evidence="3 14" id="KW-0813">Transport</keyword>
<dbReference type="PANTHER" id="PTHR32552">
    <property type="entry name" value="FERRICHROME IRON RECEPTOR-RELATED"/>
    <property type="match status" value="1"/>
</dbReference>
<evidence type="ECO:0000256" key="4">
    <source>
        <dbReference type="ARBA" id="ARBA00022452"/>
    </source>
</evidence>
<dbReference type="Pfam" id="PF07715">
    <property type="entry name" value="Plug"/>
    <property type="match status" value="1"/>
</dbReference>
<dbReference type="InterPro" id="IPR010105">
    <property type="entry name" value="TonB_sidphr_rcpt"/>
</dbReference>
<name>A0A4R0NKU6_9SPHI</name>
<evidence type="ECO:0000256" key="1">
    <source>
        <dbReference type="ARBA" id="ARBA00004571"/>
    </source>
</evidence>
<evidence type="ECO:0000256" key="9">
    <source>
        <dbReference type="ARBA" id="ARBA00023065"/>
    </source>
</evidence>
<dbReference type="InterPro" id="IPR039426">
    <property type="entry name" value="TonB-dep_rcpt-like"/>
</dbReference>